<evidence type="ECO:0000313" key="8">
    <source>
        <dbReference type="Proteomes" id="UP000245880"/>
    </source>
</evidence>
<keyword evidence="3 6" id="KW-0812">Transmembrane</keyword>
<feature type="transmembrane region" description="Helical" evidence="6">
    <location>
        <begin position="167"/>
        <end position="188"/>
    </location>
</feature>
<evidence type="ECO:0000256" key="6">
    <source>
        <dbReference type="SAM" id="Phobius"/>
    </source>
</evidence>
<organism evidence="7 8">
    <name type="scientific">Dyadobacter jejuensis</name>
    <dbReference type="NCBI Taxonomy" id="1082580"/>
    <lineage>
        <taxon>Bacteria</taxon>
        <taxon>Pseudomonadati</taxon>
        <taxon>Bacteroidota</taxon>
        <taxon>Cytophagia</taxon>
        <taxon>Cytophagales</taxon>
        <taxon>Spirosomataceae</taxon>
        <taxon>Dyadobacter</taxon>
    </lineage>
</organism>
<keyword evidence="8" id="KW-1185">Reference proteome</keyword>
<feature type="transmembrane region" description="Helical" evidence="6">
    <location>
        <begin position="219"/>
        <end position="238"/>
    </location>
</feature>
<accession>A0A316AQC4</accession>
<dbReference type="RefSeq" id="WP_109673463.1">
    <property type="nucleotide sequence ID" value="NZ_QGDT01000002.1"/>
</dbReference>
<dbReference type="OrthoDB" id="9794512at2"/>
<name>A0A316AQC4_9BACT</name>
<dbReference type="Proteomes" id="UP000245880">
    <property type="component" value="Unassembled WGS sequence"/>
</dbReference>
<dbReference type="InterPro" id="IPR051449">
    <property type="entry name" value="ABC-2_transporter_component"/>
</dbReference>
<dbReference type="AlphaFoldDB" id="A0A316AQC4"/>
<keyword evidence="4 6" id="KW-1133">Transmembrane helix</keyword>
<reference evidence="7 8" key="1">
    <citation type="submission" date="2018-03" db="EMBL/GenBank/DDBJ databases">
        <title>Genomic Encyclopedia of Archaeal and Bacterial Type Strains, Phase II (KMG-II): from individual species to whole genera.</title>
        <authorList>
            <person name="Goeker M."/>
        </authorList>
    </citation>
    <scope>NUCLEOTIDE SEQUENCE [LARGE SCALE GENOMIC DNA]</scope>
    <source>
        <strain evidence="7 8">DSM 100346</strain>
    </source>
</reference>
<protein>
    <submittedName>
        <fullName evidence="7">ABC-2 type transport system permease protein</fullName>
    </submittedName>
</protein>
<sequence length="242" mass="26966">MYAIFQKELSSFFNSLIAYMVMAVFLLVVGLIVWVFPDSNILDYGYADLASFFYLTPYLFLFVIPAITMRSFSEEVRMGTIELLLTKPITIWELVLGKFMANWLLVLLTIFPTLIFVYSVYQLGNPVGNLDLAAVAGGYIGLVLLSGCMVAMGIFASTLNENQIVGFVLTVLLVFFWFIGLGAIAQLFNSGFMAQLLSYMALDAQYQSVGKGLVEAGSVVYQLSLIVLFLYFTVQRVATLKR</sequence>
<dbReference type="GO" id="GO:0140359">
    <property type="term" value="F:ABC-type transporter activity"/>
    <property type="evidence" value="ECO:0007669"/>
    <property type="project" value="InterPro"/>
</dbReference>
<dbReference type="InterPro" id="IPR019860">
    <property type="entry name" value="Motility-assoc_ABC_perm_GldF"/>
</dbReference>
<feature type="transmembrane region" description="Helical" evidence="6">
    <location>
        <begin position="103"/>
        <end position="121"/>
    </location>
</feature>
<dbReference type="PANTHER" id="PTHR30294">
    <property type="entry name" value="MEMBRANE COMPONENT OF ABC TRANSPORTER YHHJ-RELATED"/>
    <property type="match status" value="1"/>
</dbReference>
<dbReference type="GO" id="GO:0005886">
    <property type="term" value="C:plasma membrane"/>
    <property type="evidence" value="ECO:0007669"/>
    <property type="project" value="UniProtKB-SubCell"/>
</dbReference>
<evidence type="ECO:0000256" key="4">
    <source>
        <dbReference type="ARBA" id="ARBA00022989"/>
    </source>
</evidence>
<keyword evidence="5 6" id="KW-0472">Membrane</keyword>
<evidence type="ECO:0000313" key="7">
    <source>
        <dbReference type="EMBL" id="PWJ59616.1"/>
    </source>
</evidence>
<dbReference type="NCBIfam" id="TIGR03518">
    <property type="entry name" value="ABC_perm_GldF"/>
    <property type="match status" value="1"/>
</dbReference>
<feature type="transmembrane region" description="Helical" evidence="6">
    <location>
        <begin position="12"/>
        <end position="37"/>
    </location>
</feature>
<keyword evidence="2" id="KW-1003">Cell membrane</keyword>
<proteinExistence type="predicted"/>
<evidence type="ECO:0000256" key="3">
    <source>
        <dbReference type="ARBA" id="ARBA00022692"/>
    </source>
</evidence>
<gene>
    <name evidence="7" type="ORF">CLV98_102450</name>
</gene>
<comment type="caution">
    <text evidence="7">The sequence shown here is derived from an EMBL/GenBank/DDBJ whole genome shotgun (WGS) entry which is preliminary data.</text>
</comment>
<dbReference type="Pfam" id="PF12679">
    <property type="entry name" value="ABC2_membrane_2"/>
    <property type="match status" value="1"/>
</dbReference>
<evidence type="ECO:0000256" key="1">
    <source>
        <dbReference type="ARBA" id="ARBA00004651"/>
    </source>
</evidence>
<evidence type="ECO:0000256" key="2">
    <source>
        <dbReference type="ARBA" id="ARBA00022475"/>
    </source>
</evidence>
<feature type="transmembrane region" description="Helical" evidence="6">
    <location>
        <begin position="133"/>
        <end position="155"/>
    </location>
</feature>
<dbReference type="PANTHER" id="PTHR30294:SF29">
    <property type="entry name" value="MULTIDRUG ABC TRANSPORTER PERMEASE YBHS-RELATED"/>
    <property type="match status" value="1"/>
</dbReference>
<comment type="subcellular location">
    <subcellularLocation>
        <location evidence="1">Cell membrane</location>
        <topology evidence="1">Multi-pass membrane protein</topology>
    </subcellularLocation>
</comment>
<feature type="transmembrane region" description="Helical" evidence="6">
    <location>
        <begin position="49"/>
        <end position="68"/>
    </location>
</feature>
<evidence type="ECO:0000256" key="5">
    <source>
        <dbReference type="ARBA" id="ARBA00023136"/>
    </source>
</evidence>
<dbReference type="EMBL" id="QGDT01000002">
    <property type="protein sequence ID" value="PWJ59616.1"/>
    <property type="molecule type" value="Genomic_DNA"/>
</dbReference>